<keyword evidence="6 10" id="KW-0256">Endoplasmic reticulum</keyword>
<dbReference type="Pfam" id="PF07819">
    <property type="entry name" value="PGAP1"/>
    <property type="match status" value="1"/>
</dbReference>
<comment type="similarity">
    <text evidence="2 10">Belongs to the GPI inositol-deacylase family.</text>
</comment>
<sequence>MPSGPPQNEQQPRCSDKDDEEKGLKQCPSPARAATSFISPATILLVLSICGLSLLGLIAFSFMTPTEGADMSTCRGVYMSPAYARVHGFDETHTRFASKYSLYLYREQGKDTIPNDSHDLKLTGAPVLFIPGNAGSFKQVRSIASAAANWYKDNKGYIEYLNPNANNLDFFSADFNEDFTAFHGRTMLDQAEYLNEAIAFILSLYSQNETPVTSVILVGHSMGGMVSRVMLSLPNYVEGSVNTILTLAAPHAAAPATFDGDILSVFASTDDFWRLGFSRDKSPLANIARSRLQNVTLVSITGGLLDNMVPTDYTALTGLVPESNGFTVSTTGIPGVWTPIDHLAIVWCDQLRQVVARAMLQIVDRTSATQTYNVKERMKILRKNFLSGFEDKAIQDFDSFKAGNNDIPLTYKLKIDTKQLKETPRERTFQLPNNKQKRNPSSPDIHLFYVGKNDLKFKFNFISSLRPTSIEDLNSSPAAAVLLCRALTTDKIYAKEFDYTTEQTTKYVQLECIDICDDVHMIPRSYSDTTTARSSSIFDEEEPFYALQLGSEILSKFDTVVIAESSDDVSGNDFILSDLELEQSSSLVLGEPSLWKLFTRGYYITLPGHRPVIIDIQVPSAWSSLLAYKFDIRYEDSKTSKFSPIIHQLARDEVKWHINIDKYSDVTALIQGVSPFCPFVRDDDPYVNLTLFSDSLSSDQIMDIYMTVDWFKSLKMLVLKYRLSVIGFPTFVTVLVMYLQFRSYIKTGIFPTFGESLVMFCDIKVIGPISVLLALLSSFVSHSLFQKLLTRADPVPMANLDLMQDVENSEVHVNI</sequence>
<gene>
    <name evidence="14" type="ORF">Amon01_000232500</name>
</gene>
<dbReference type="Pfam" id="PF25141">
    <property type="entry name" value="PGAP1_2nd"/>
    <property type="match status" value="1"/>
</dbReference>
<dbReference type="InterPro" id="IPR012908">
    <property type="entry name" value="PGAP1-ab_dom-like"/>
</dbReference>
<dbReference type="Proteomes" id="UP001165063">
    <property type="component" value="Unassembled WGS sequence"/>
</dbReference>
<dbReference type="InterPro" id="IPR039529">
    <property type="entry name" value="PGAP1/BST1"/>
</dbReference>
<evidence type="ECO:0000256" key="2">
    <source>
        <dbReference type="ARBA" id="ARBA00006931"/>
    </source>
</evidence>
<evidence type="ECO:0000256" key="1">
    <source>
        <dbReference type="ARBA" id="ARBA00004477"/>
    </source>
</evidence>
<keyword evidence="4 10" id="KW-0812">Transmembrane</keyword>
<comment type="subcellular location">
    <subcellularLocation>
        <location evidence="1">Endoplasmic reticulum membrane</location>
        <topology evidence="1">Multi-pass membrane protein</topology>
    </subcellularLocation>
</comment>
<keyword evidence="3 10" id="KW-0813">Transport</keyword>
<feature type="transmembrane region" description="Helical" evidence="10">
    <location>
        <begin position="37"/>
        <end position="62"/>
    </location>
</feature>
<accession>A0A9W6YPJ4</accession>
<dbReference type="EMBL" id="BSXU01000833">
    <property type="protein sequence ID" value="GMG21890.1"/>
    <property type="molecule type" value="Genomic_DNA"/>
</dbReference>
<feature type="transmembrane region" description="Helical" evidence="10">
    <location>
        <begin position="765"/>
        <end position="785"/>
    </location>
</feature>
<evidence type="ECO:0000256" key="4">
    <source>
        <dbReference type="ARBA" id="ARBA00022692"/>
    </source>
</evidence>
<evidence type="ECO:0000313" key="15">
    <source>
        <dbReference type="Proteomes" id="UP001165063"/>
    </source>
</evidence>
<dbReference type="PANTHER" id="PTHR15495">
    <property type="entry name" value="NEGATIVE REGULATOR OF VESICLE FORMATION-RELATED"/>
    <property type="match status" value="1"/>
</dbReference>
<keyword evidence="9 10" id="KW-0472">Membrane</keyword>
<reference evidence="14" key="1">
    <citation type="submission" date="2023-04" db="EMBL/GenBank/DDBJ databases">
        <title>Ambrosiozyma monospora NBRC 1965.</title>
        <authorList>
            <person name="Ichikawa N."/>
            <person name="Sato H."/>
            <person name="Tonouchi N."/>
        </authorList>
    </citation>
    <scope>NUCLEOTIDE SEQUENCE</scope>
    <source>
        <strain evidence="14">NBRC 1965</strain>
    </source>
</reference>
<dbReference type="GO" id="GO:0005789">
    <property type="term" value="C:endoplasmic reticulum membrane"/>
    <property type="evidence" value="ECO:0007669"/>
    <property type="project" value="UniProtKB-SubCell"/>
</dbReference>
<dbReference type="GO" id="GO:0015031">
    <property type="term" value="P:protein transport"/>
    <property type="evidence" value="ECO:0007669"/>
    <property type="project" value="UniProtKB-KW"/>
</dbReference>
<dbReference type="InterPro" id="IPR029058">
    <property type="entry name" value="AB_hydrolase_fold"/>
</dbReference>
<comment type="caution">
    <text evidence="10">Lacks conserved residue(s) required for the propagation of feature annotation.</text>
</comment>
<feature type="compositionally biased region" description="Polar residues" evidence="11">
    <location>
        <begin position="1"/>
        <end position="13"/>
    </location>
</feature>
<evidence type="ECO:0000256" key="6">
    <source>
        <dbReference type="ARBA" id="ARBA00022824"/>
    </source>
</evidence>
<name>A0A9W6YPJ4_AMBMO</name>
<evidence type="ECO:0000256" key="5">
    <source>
        <dbReference type="ARBA" id="ARBA00022801"/>
    </source>
</evidence>
<evidence type="ECO:0000256" key="3">
    <source>
        <dbReference type="ARBA" id="ARBA00022448"/>
    </source>
</evidence>
<comment type="function">
    <text evidence="10">Involved in inositol deacylation of GPI-anchored proteins which plays important roles in the quality control and ER-associated degradation of GPI-anchored proteins.</text>
</comment>
<dbReference type="InterPro" id="IPR056824">
    <property type="entry name" value="PGAP1_TMD"/>
</dbReference>
<dbReference type="Pfam" id="PF25140">
    <property type="entry name" value="PGAP1_TMD"/>
    <property type="match status" value="1"/>
</dbReference>
<evidence type="ECO:0000256" key="8">
    <source>
        <dbReference type="ARBA" id="ARBA00022989"/>
    </source>
</evidence>
<keyword evidence="8 10" id="KW-1133">Transmembrane helix</keyword>
<dbReference type="AlphaFoldDB" id="A0A9W6YPJ4"/>
<feature type="compositionally biased region" description="Basic and acidic residues" evidence="11">
    <location>
        <begin position="14"/>
        <end position="24"/>
    </location>
</feature>
<evidence type="ECO:0000313" key="14">
    <source>
        <dbReference type="EMBL" id="GMG21890.1"/>
    </source>
</evidence>
<proteinExistence type="inferred from homology"/>
<dbReference type="GO" id="GO:0006505">
    <property type="term" value="P:GPI anchor metabolic process"/>
    <property type="evidence" value="ECO:0007669"/>
    <property type="project" value="TreeGrafter"/>
</dbReference>
<dbReference type="Gene3D" id="3.40.50.1820">
    <property type="entry name" value="alpha/beta hydrolase"/>
    <property type="match status" value="1"/>
</dbReference>
<feature type="transmembrane region" description="Helical" evidence="10">
    <location>
        <begin position="721"/>
        <end position="745"/>
    </location>
</feature>
<feature type="domain" description="GPI inositol-deacylase PGAP1-like alpha/beta" evidence="12">
    <location>
        <begin position="122"/>
        <end position="361"/>
    </location>
</feature>
<dbReference type="OrthoDB" id="348976at2759"/>
<feature type="domain" description="GPI inositol-deacylase transmembrane" evidence="13">
    <location>
        <begin position="726"/>
        <end position="796"/>
    </location>
</feature>
<keyword evidence="15" id="KW-1185">Reference proteome</keyword>
<dbReference type="EC" id="3.1.-.-" evidence="10"/>
<organism evidence="14 15">
    <name type="scientific">Ambrosiozyma monospora</name>
    <name type="common">Yeast</name>
    <name type="synonym">Endomycopsis monosporus</name>
    <dbReference type="NCBI Taxonomy" id="43982"/>
    <lineage>
        <taxon>Eukaryota</taxon>
        <taxon>Fungi</taxon>
        <taxon>Dikarya</taxon>
        <taxon>Ascomycota</taxon>
        <taxon>Saccharomycotina</taxon>
        <taxon>Pichiomycetes</taxon>
        <taxon>Pichiales</taxon>
        <taxon>Pichiaceae</taxon>
        <taxon>Ambrosiozyma</taxon>
    </lineage>
</organism>
<evidence type="ECO:0000256" key="9">
    <source>
        <dbReference type="ARBA" id="ARBA00023136"/>
    </source>
</evidence>
<dbReference type="GO" id="GO:0050185">
    <property type="term" value="F:phosphatidylinositol deacylase activity"/>
    <property type="evidence" value="ECO:0007669"/>
    <property type="project" value="TreeGrafter"/>
</dbReference>
<dbReference type="PANTHER" id="PTHR15495:SF7">
    <property type="entry name" value="GPI INOSITOL-DEACYLASE"/>
    <property type="match status" value="1"/>
</dbReference>
<protein>
    <recommendedName>
        <fullName evidence="10">GPI inositol-deacylase</fullName>
        <ecNumber evidence="10">3.1.-.-</ecNumber>
    </recommendedName>
</protein>
<evidence type="ECO:0000256" key="11">
    <source>
        <dbReference type="SAM" id="MobiDB-lite"/>
    </source>
</evidence>
<keyword evidence="5 10" id="KW-0378">Hydrolase</keyword>
<comment type="caution">
    <text evidence="14">The sequence shown here is derived from an EMBL/GenBank/DDBJ whole genome shotgun (WGS) entry which is preliminary data.</text>
</comment>
<evidence type="ECO:0000256" key="7">
    <source>
        <dbReference type="ARBA" id="ARBA00022927"/>
    </source>
</evidence>
<keyword evidence="7 10" id="KW-0653">Protein transport</keyword>
<evidence type="ECO:0000259" key="13">
    <source>
        <dbReference type="Pfam" id="PF25140"/>
    </source>
</evidence>
<dbReference type="SUPFAM" id="SSF53474">
    <property type="entry name" value="alpha/beta-Hydrolases"/>
    <property type="match status" value="1"/>
</dbReference>
<evidence type="ECO:0000256" key="10">
    <source>
        <dbReference type="RuleBase" id="RU365011"/>
    </source>
</evidence>
<feature type="region of interest" description="Disordered" evidence="11">
    <location>
        <begin position="1"/>
        <end position="26"/>
    </location>
</feature>
<dbReference type="GO" id="GO:0006888">
    <property type="term" value="P:endoplasmic reticulum to Golgi vesicle-mediated transport"/>
    <property type="evidence" value="ECO:0007669"/>
    <property type="project" value="TreeGrafter"/>
</dbReference>
<evidence type="ECO:0000259" key="12">
    <source>
        <dbReference type="Pfam" id="PF07819"/>
    </source>
</evidence>